<dbReference type="EMBL" id="MN740700">
    <property type="protein sequence ID" value="QHU08973.1"/>
    <property type="molecule type" value="Genomic_DNA"/>
</dbReference>
<keyword evidence="1" id="KW-0472">Membrane</keyword>
<feature type="transmembrane region" description="Helical" evidence="1">
    <location>
        <begin position="287"/>
        <end position="305"/>
    </location>
</feature>
<organism evidence="2">
    <name type="scientific">viral metagenome</name>
    <dbReference type="NCBI Taxonomy" id="1070528"/>
    <lineage>
        <taxon>unclassified sequences</taxon>
        <taxon>metagenomes</taxon>
        <taxon>organismal metagenomes</taxon>
    </lineage>
</organism>
<protein>
    <submittedName>
        <fullName evidence="2">Uncharacterized protein</fullName>
    </submittedName>
</protein>
<keyword evidence="1" id="KW-1133">Transmembrane helix</keyword>
<evidence type="ECO:0000256" key="1">
    <source>
        <dbReference type="SAM" id="Phobius"/>
    </source>
</evidence>
<keyword evidence="1" id="KW-0812">Transmembrane</keyword>
<proteinExistence type="predicted"/>
<dbReference type="AlphaFoldDB" id="A0A6C0JUC5"/>
<sequence length="310" mass="35131">MSEVVILDVDSSERDINTFTNINNFEVELKNEIYDVSKLTIVSGNFHTPQLTLCNTNNTLIVRDIPISKNVTIQLDTKNYTDGNVLASDLQSQLSNANSNITSVSYSSETSRLTFTGTHEFALYMNNDNSPYNVLGFSKEYVSSSGNKIVSDAINLNGPNTLVLKISSGSEILSKDVFCADPFFTGRIQLKDRYKTHYIGRDDPIEHLFSSGSIKNIKKFRFEMFYLHGEKLIPYDFRNMNYSLKISLTCSKDKLKNKPKVKRDISLPPPINIPEFEDVDRWEKYKIYIAMSVIILTGTIILFIVKPGGR</sequence>
<reference evidence="2" key="1">
    <citation type="journal article" date="2020" name="Nature">
        <title>Giant virus diversity and host interactions through global metagenomics.</title>
        <authorList>
            <person name="Schulz F."/>
            <person name="Roux S."/>
            <person name="Paez-Espino D."/>
            <person name="Jungbluth S."/>
            <person name="Walsh D.A."/>
            <person name="Denef V.J."/>
            <person name="McMahon K.D."/>
            <person name="Konstantinidis K.T."/>
            <person name="Eloe-Fadrosh E.A."/>
            <person name="Kyrpides N.C."/>
            <person name="Woyke T."/>
        </authorList>
    </citation>
    <scope>NUCLEOTIDE SEQUENCE</scope>
    <source>
        <strain evidence="2">GVMAG-S-1064190-84</strain>
    </source>
</reference>
<name>A0A6C0JUC5_9ZZZZ</name>
<accession>A0A6C0JUC5</accession>
<evidence type="ECO:0000313" key="2">
    <source>
        <dbReference type="EMBL" id="QHU08973.1"/>
    </source>
</evidence>